<evidence type="ECO:0000256" key="2">
    <source>
        <dbReference type="ARBA" id="ARBA00009773"/>
    </source>
</evidence>
<evidence type="ECO:0000313" key="9">
    <source>
        <dbReference type="EMBL" id="MBC5999730.1"/>
    </source>
</evidence>
<proteinExistence type="inferred from homology"/>
<feature type="transmembrane region" description="Helical" evidence="8">
    <location>
        <begin position="191"/>
        <end position="215"/>
    </location>
</feature>
<comment type="subcellular location">
    <subcellularLocation>
        <location evidence="1">Cell membrane</location>
        <topology evidence="1">Multi-pass membrane protein</topology>
    </subcellularLocation>
</comment>
<evidence type="ECO:0000256" key="4">
    <source>
        <dbReference type="ARBA" id="ARBA00022475"/>
    </source>
</evidence>
<dbReference type="Proteomes" id="UP000644115">
    <property type="component" value="Unassembled WGS sequence"/>
</dbReference>
<evidence type="ECO:0000256" key="8">
    <source>
        <dbReference type="SAM" id="Phobius"/>
    </source>
</evidence>
<feature type="transmembrane region" description="Helical" evidence="8">
    <location>
        <begin position="12"/>
        <end position="34"/>
    </location>
</feature>
<feature type="transmembrane region" description="Helical" evidence="8">
    <location>
        <begin position="368"/>
        <end position="389"/>
    </location>
</feature>
<keyword evidence="3" id="KW-0813">Transport</keyword>
<organism evidence="9 10">
    <name type="scientific">Lentihominibacter faecis</name>
    <dbReference type="NCBI Taxonomy" id="2764712"/>
    <lineage>
        <taxon>Bacteria</taxon>
        <taxon>Bacillati</taxon>
        <taxon>Bacillota</taxon>
        <taxon>Clostridia</taxon>
        <taxon>Peptostreptococcales</taxon>
        <taxon>Anaerovoracaceae</taxon>
        <taxon>Lentihominibacter</taxon>
    </lineage>
</organism>
<feature type="transmembrane region" description="Helical" evidence="8">
    <location>
        <begin position="305"/>
        <end position="331"/>
    </location>
</feature>
<accession>A0A923NBH6</accession>
<evidence type="ECO:0000256" key="1">
    <source>
        <dbReference type="ARBA" id="ARBA00004651"/>
    </source>
</evidence>
<gene>
    <name evidence="9" type="ORF">H8876_06925</name>
</gene>
<feature type="transmembrane region" description="Helical" evidence="8">
    <location>
        <begin position="265"/>
        <end position="293"/>
    </location>
</feature>
<dbReference type="GO" id="GO:0005886">
    <property type="term" value="C:plasma membrane"/>
    <property type="evidence" value="ECO:0007669"/>
    <property type="project" value="UniProtKB-SubCell"/>
</dbReference>
<name>A0A923NBH6_9FIRM</name>
<evidence type="ECO:0000256" key="6">
    <source>
        <dbReference type="ARBA" id="ARBA00022989"/>
    </source>
</evidence>
<keyword evidence="10" id="KW-1185">Reference proteome</keyword>
<keyword evidence="5 8" id="KW-0812">Transmembrane</keyword>
<feature type="transmembrane region" description="Helical" evidence="8">
    <location>
        <begin position="54"/>
        <end position="75"/>
    </location>
</feature>
<dbReference type="GO" id="GO:0055085">
    <property type="term" value="P:transmembrane transport"/>
    <property type="evidence" value="ECO:0007669"/>
    <property type="project" value="TreeGrafter"/>
</dbReference>
<dbReference type="AlphaFoldDB" id="A0A923NBH6"/>
<evidence type="ECO:0000313" key="10">
    <source>
        <dbReference type="Proteomes" id="UP000644115"/>
    </source>
</evidence>
<keyword evidence="4" id="KW-1003">Cell membrane</keyword>
<evidence type="ECO:0000256" key="3">
    <source>
        <dbReference type="ARBA" id="ARBA00022448"/>
    </source>
</evidence>
<dbReference type="EMBL" id="JACRWC010000089">
    <property type="protein sequence ID" value="MBC5999730.1"/>
    <property type="molecule type" value="Genomic_DNA"/>
</dbReference>
<dbReference type="PANTHER" id="PTHR21716">
    <property type="entry name" value="TRANSMEMBRANE PROTEIN"/>
    <property type="match status" value="1"/>
</dbReference>
<feature type="transmembrane region" description="Helical" evidence="8">
    <location>
        <begin position="101"/>
        <end position="129"/>
    </location>
</feature>
<dbReference type="Pfam" id="PF01594">
    <property type="entry name" value="AI-2E_transport"/>
    <property type="match status" value="1"/>
</dbReference>
<keyword evidence="6 8" id="KW-1133">Transmembrane helix</keyword>
<dbReference type="RefSeq" id="WP_249287123.1">
    <property type="nucleotide sequence ID" value="NZ_JACRWC010000089.1"/>
</dbReference>
<reference evidence="9" key="1">
    <citation type="submission" date="2020-08" db="EMBL/GenBank/DDBJ databases">
        <authorList>
            <person name="Liu C."/>
            <person name="Sun Q."/>
        </authorList>
    </citation>
    <scope>NUCLEOTIDE SEQUENCE</scope>
    <source>
        <strain evidence="9">BX16</strain>
    </source>
</reference>
<feature type="transmembrane region" description="Helical" evidence="8">
    <location>
        <begin position="343"/>
        <end position="362"/>
    </location>
</feature>
<evidence type="ECO:0000256" key="5">
    <source>
        <dbReference type="ARBA" id="ARBA00022692"/>
    </source>
</evidence>
<comment type="similarity">
    <text evidence="2">Belongs to the autoinducer-2 exporter (AI-2E) (TC 2.A.86) family.</text>
</comment>
<evidence type="ECO:0000256" key="7">
    <source>
        <dbReference type="ARBA" id="ARBA00023136"/>
    </source>
</evidence>
<sequence length="412" mass="45704">MDKLKILLKDNTFIRHTFFIVFNAILLYILYFLIKNIGSITGGLHHGFLVLMDAFKPLLIGLVLAYLLNPLVSFVDGKLLKLLVRLPDDPIKLEKKKNTRYLISVLISYLFVIAAILAILYGFAVMLIGRISFTNVPNMLQDLMGTAIKYEATLQTWIQHNIPHDILSDKVTEFTNYLMSWISENMSATTAISFVTSLGGNIVDFVIGIIISIYLMKDKKFFLGLWRKFLHLLLPQKANAVFTETLHDINVVLSRFIRGALLDSLFVAILSSIGLSIMGLEAAVFIGVFAGLANVIPYFGPVLGMIPAFLMGLCTGGFWHGVLAVVILLAVQQIDSNFIYPKVVGSSTGLKPLVVLLAVSVFGYFGGIVGMLLAVPLAGIIQIFVLKWVRRREAKLIQKRRSGKGKIPPIMD</sequence>
<dbReference type="InterPro" id="IPR002549">
    <property type="entry name" value="AI-2E-like"/>
</dbReference>
<keyword evidence="7 8" id="KW-0472">Membrane</keyword>
<dbReference type="PANTHER" id="PTHR21716:SF53">
    <property type="entry name" value="PERMEASE PERM-RELATED"/>
    <property type="match status" value="1"/>
</dbReference>
<comment type="caution">
    <text evidence="9">The sequence shown here is derived from an EMBL/GenBank/DDBJ whole genome shotgun (WGS) entry which is preliminary data.</text>
</comment>
<protein>
    <submittedName>
        <fullName evidence="9">AI-2E family transporter</fullName>
    </submittedName>
</protein>